<dbReference type="GO" id="GO:0030198">
    <property type="term" value="P:extracellular matrix organization"/>
    <property type="evidence" value="ECO:0007669"/>
    <property type="project" value="TreeGrafter"/>
</dbReference>
<dbReference type="PANTHER" id="PTHR15817:SF2">
    <property type="entry name" value="SIMILAR TO RIKEN CDNA 2300002M23"/>
    <property type="match status" value="1"/>
</dbReference>
<evidence type="ECO:0000313" key="4">
    <source>
        <dbReference type="Proteomes" id="UP000694391"/>
    </source>
</evidence>
<keyword evidence="4" id="KW-1185">Reference proteome</keyword>
<feature type="chain" id="PRO_5034283306" evidence="2">
    <location>
        <begin position="28"/>
        <end position="306"/>
    </location>
</feature>
<dbReference type="InterPro" id="IPR026135">
    <property type="entry name" value="C6orf15"/>
</dbReference>
<reference evidence="3" key="1">
    <citation type="submission" date="2025-08" db="UniProtKB">
        <authorList>
            <consortium name="Ensembl"/>
        </authorList>
    </citation>
    <scope>IDENTIFICATION</scope>
</reference>
<dbReference type="Proteomes" id="UP000694391">
    <property type="component" value="Unplaced"/>
</dbReference>
<evidence type="ECO:0000313" key="3">
    <source>
        <dbReference type="Ensembl" id="ENSCAFP00020024874.1"/>
    </source>
</evidence>
<dbReference type="Pfam" id="PF15809">
    <property type="entry name" value="STG"/>
    <property type="match status" value="1"/>
</dbReference>
<dbReference type="GeneTree" id="ENSGT00390000010291"/>
<feature type="region of interest" description="Disordered" evidence="1">
    <location>
        <begin position="55"/>
        <end position="77"/>
    </location>
</feature>
<sequence>MQGCMAGSGVPLGLLLLICLHLPGFFGRSIGAVEEKVIEHVGANLPLLEQPYLTSHSNSELPQSKPDPGPNDLTRVPLKLNVSPSDGFLPAGGSGVQRWPPTERLPSMDSWPPEDPWQMMAAAIEDHIGEVLREKQSFLSGAIAPTLGSSFLPAGPSAHSAGPIPEASLYQESKFRQPLHSNVLGAHREVLARNLPSLTNRIRQPPMPGHPWGTLNPGVSWGSGGPGTGWGTRLMPHSVGIWGINNRYPSTSWGDINRYPGTSWGNVNRYPGGSWGNIHLLLHPTGSVWNIPAGFLSPPNPGSQWG</sequence>
<name>A0A8C0L1G1_CANLU</name>
<dbReference type="AlphaFoldDB" id="A0A8C0L1G1"/>
<reference evidence="3" key="2">
    <citation type="submission" date="2025-09" db="UniProtKB">
        <authorList>
            <consortium name="Ensembl"/>
        </authorList>
    </citation>
    <scope>IDENTIFICATION</scope>
</reference>
<accession>A0A8C0L1G1</accession>
<evidence type="ECO:0000256" key="1">
    <source>
        <dbReference type="SAM" id="MobiDB-lite"/>
    </source>
</evidence>
<proteinExistence type="predicted"/>
<evidence type="ECO:0000256" key="2">
    <source>
        <dbReference type="SAM" id="SignalP"/>
    </source>
</evidence>
<protein>
    <submittedName>
        <fullName evidence="3">Chromosome 6 open reading frame 15</fullName>
    </submittedName>
</protein>
<dbReference type="Ensembl" id="ENSCAFT00020028698.1">
    <property type="protein sequence ID" value="ENSCAFP00020024874.1"/>
    <property type="gene ID" value="ENSCAFG00020019551.1"/>
</dbReference>
<keyword evidence="2" id="KW-0732">Signal</keyword>
<dbReference type="GO" id="GO:0031012">
    <property type="term" value="C:extracellular matrix"/>
    <property type="evidence" value="ECO:0007669"/>
    <property type="project" value="TreeGrafter"/>
</dbReference>
<gene>
    <name evidence="3" type="primary">C12H6orf15</name>
</gene>
<feature type="signal peptide" evidence="2">
    <location>
        <begin position="1"/>
        <end position="27"/>
    </location>
</feature>
<organism evidence="3 4">
    <name type="scientific">Canis lupus dingo</name>
    <name type="common">dingo</name>
    <dbReference type="NCBI Taxonomy" id="286419"/>
    <lineage>
        <taxon>Eukaryota</taxon>
        <taxon>Metazoa</taxon>
        <taxon>Chordata</taxon>
        <taxon>Craniata</taxon>
        <taxon>Vertebrata</taxon>
        <taxon>Euteleostomi</taxon>
        <taxon>Mammalia</taxon>
        <taxon>Eutheria</taxon>
        <taxon>Laurasiatheria</taxon>
        <taxon>Carnivora</taxon>
        <taxon>Caniformia</taxon>
        <taxon>Canidae</taxon>
        <taxon>Canis</taxon>
    </lineage>
</organism>
<dbReference type="PANTHER" id="PTHR15817">
    <property type="entry name" value="STG PROTEIN"/>
    <property type="match status" value="1"/>
</dbReference>